<keyword evidence="1" id="KW-0175">Coiled coil</keyword>
<evidence type="ECO:0000256" key="2">
    <source>
        <dbReference type="SAM" id="MobiDB-lite"/>
    </source>
</evidence>
<name>A0AAD8QKK9_LOLMU</name>
<accession>A0AAD8QKK9</accession>
<feature type="compositionally biased region" description="Polar residues" evidence="2">
    <location>
        <begin position="305"/>
        <end position="314"/>
    </location>
</feature>
<feature type="domain" description="Transposase (putative) gypsy type" evidence="3">
    <location>
        <begin position="84"/>
        <end position="151"/>
    </location>
</feature>
<feature type="region of interest" description="Disordered" evidence="2">
    <location>
        <begin position="257"/>
        <end position="356"/>
    </location>
</feature>
<feature type="coiled-coil region" evidence="1">
    <location>
        <begin position="406"/>
        <end position="436"/>
    </location>
</feature>
<reference evidence="4" key="1">
    <citation type="submission" date="2023-07" db="EMBL/GenBank/DDBJ databases">
        <title>A chromosome-level genome assembly of Lolium multiflorum.</title>
        <authorList>
            <person name="Chen Y."/>
            <person name="Copetti D."/>
            <person name="Kolliker R."/>
            <person name="Studer B."/>
        </authorList>
    </citation>
    <scope>NUCLEOTIDE SEQUENCE</scope>
    <source>
        <strain evidence="4">02402/16</strain>
        <tissue evidence="4">Leaf</tissue>
    </source>
</reference>
<dbReference type="PANTHER" id="PTHR31099">
    <property type="entry name" value="OS06G0165300 PROTEIN"/>
    <property type="match status" value="1"/>
</dbReference>
<protein>
    <recommendedName>
        <fullName evidence="3">Transposase (putative) gypsy type domain-containing protein</fullName>
    </recommendedName>
</protein>
<dbReference type="EMBL" id="JAUUTY010000007">
    <property type="protein sequence ID" value="KAK1604045.1"/>
    <property type="molecule type" value="Genomic_DNA"/>
</dbReference>
<keyword evidence="5" id="KW-1185">Reference proteome</keyword>
<sequence length="453" mass="49190">MASASWTPSSWSPDDLLTDSTHVRAPRVRADDEDYDVSPWRVASRVRSQGTLRAICRKYSIPDGFTPVLAGDRSPRAPPPPGSVCVFVDGLEAGMRLPMHPFFAAVLDHFGIAPGQLAPNGWRALAGFVVLSHFAAVPPSLPVFRHFFALCAFQHKLYSFRGKDAAGAGLLFSPMKATNAGWKKEFFFLSSSAPWPCPVQWGKAFRSANSDPALTGLEKDVASSLLRARGDSPIDLTTYLHGSSMAEAKIIRAPSPSTPRAALLNTPERFTAGQVTVKSDPDSDVSPRVPLPSSFGKNKRKLPEQRTNGESSAYLSCPPGFSPHLRKARTSTTNRSKHGKSAKQERQDDDGDTAGSWKAARERLQGIVTPARQREHAASRPADVVASSYVSLLQTANEVVFSLGYALELEDKLRDAEAQRAELRKVKAELAETKATAARGAGVRRIKSPGRHR</sequence>
<gene>
    <name evidence="4" type="ORF">QYE76_027718</name>
</gene>
<dbReference type="Pfam" id="PF04195">
    <property type="entry name" value="Transposase_28"/>
    <property type="match status" value="1"/>
</dbReference>
<feature type="compositionally biased region" description="Low complexity" evidence="2">
    <location>
        <begin position="1"/>
        <end position="15"/>
    </location>
</feature>
<evidence type="ECO:0000256" key="1">
    <source>
        <dbReference type="SAM" id="Coils"/>
    </source>
</evidence>
<dbReference type="AlphaFoldDB" id="A0AAD8QKK9"/>
<dbReference type="InterPro" id="IPR007321">
    <property type="entry name" value="Transposase_28"/>
</dbReference>
<dbReference type="PANTHER" id="PTHR31099:SF28">
    <property type="entry name" value="F5J5.12"/>
    <property type="match status" value="1"/>
</dbReference>
<dbReference type="Proteomes" id="UP001231189">
    <property type="component" value="Unassembled WGS sequence"/>
</dbReference>
<evidence type="ECO:0000313" key="5">
    <source>
        <dbReference type="Proteomes" id="UP001231189"/>
    </source>
</evidence>
<organism evidence="4 5">
    <name type="scientific">Lolium multiflorum</name>
    <name type="common">Italian ryegrass</name>
    <name type="synonym">Lolium perenne subsp. multiflorum</name>
    <dbReference type="NCBI Taxonomy" id="4521"/>
    <lineage>
        <taxon>Eukaryota</taxon>
        <taxon>Viridiplantae</taxon>
        <taxon>Streptophyta</taxon>
        <taxon>Embryophyta</taxon>
        <taxon>Tracheophyta</taxon>
        <taxon>Spermatophyta</taxon>
        <taxon>Magnoliopsida</taxon>
        <taxon>Liliopsida</taxon>
        <taxon>Poales</taxon>
        <taxon>Poaceae</taxon>
        <taxon>BOP clade</taxon>
        <taxon>Pooideae</taxon>
        <taxon>Poodae</taxon>
        <taxon>Poeae</taxon>
        <taxon>Poeae Chloroplast Group 2 (Poeae type)</taxon>
        <taxon>Loliodinae</taxon>
        <taxon>Loliinae</taxon>
        <taxon>Lolium</taxon>
    </lineage>
</organism>
<feature type="compositionally biased region" description="Basic residues" evidence="2">
    <location>
        <begin position="324"/>
        <end position="341"/>
    </location>
</feature>
<evidence type="ECO:0000259" key="3">
    <source>
        <dbReference type="Pfam" id="PF04195"/>
    </source>
</evidence>
<feature type="region of interest" description="Disordered" evidence="2">
    <location>
        <begin position="1"/>
        <end position="30"/>
    </location>
</feature>
<proteinExistence type="predicted"/>
<comment type="caution">
    <text evidence="4">The sequence shown here is derived from an EMBL/GenBank/DDBJ whole genome shotgun (WGS) entry which is preliminary data.</text>
</comment>
<evidence type="ECO:0000313" key="4">
    <source>
        <dbReference type="EMBL" id="KAK1604045.1"/>
    </source>
</evidence>